<evidence type="ECO:0000313" key="3">
    <source>
        <dbReference type="Proteomes" id="UP001269819"/>
    </source>
</evidence>
<dbReference type="Proteomes" id="UP001269819">
    <property type="component" value="Unassembled WGS sequence"/>
</dbReference>
<dbReference type="NCBIfam" id="TIGR02548">
    <property type="entry name" value="casB_cse2"/>
    <property type="match status" value="1"/>
</dbReference>
<dbReference type="RefSeq" id="WP_316972361.1">
    <property type="nucleotide sequence ID" value="NZ_JAWIIJ010000001.1"/>
</dbReference>
<dbReference type="Pfam" id="PF09485">
    <property type="entry name" value="CRISPR_Cse2"/>
    <property type="match status" value="1"/>
</dbReference>
<evidence type="ECO:0000256" key="1">
    <source>
        <dbReference type="SAM" id="MobiDB-lite"/>
    </source>
</evidence>
<gene>
    <name evidence="2" type="primary">casB</name>
    <name evidence="2" type="ORF">RYS15_01795</name>
</gene>
<feature type="region of interest" description="Disordered" evidence="1">
    <location>
        <begin position="1"/>
        <end position="20"/>
    </location>
</feature>
<dbReference type="EMBL" id="JAWIIJ010000001">
    <property type="protein sequence ID" value="MDV2077393.1"/>
    <property type="molecule type" value="Genomic_DNA"/>
</dbReference>
<protein>
    <submittedName>
        <fullName evidence="2">Type I-E CRISPR-associated protein Cse2/CasB</fullName>
    </submittedName>
</protein>
<name>A0ABU3VT03_9GAMM</name>
<proteinExistence type="predicted"/>
<dbReference type="InterPro" id="IPR038287">
    <property type="entry name" value="Cse2_sf"/>
</dbReference>
<dbReference type="Gene3D" id="1.10.520.40">
    <property type="entry name" value="CRISPR-associated protein Cse2"/>
    <property type="match status" value="1"/>
</dbReference>
<evidence type="ECO:0000313" key="2">
    <source>
        <dbReference type="EMBL" id="MDV2077393.1"/>
    </source>
</evidence>
<comment type="caution">
    <text evidence="2">The sequence shown here is derived from an EMBL/GenBank/DDBJ whole genome shotgun (WGS) entry which is preliminary data.</text>
</comment>
<keyword evidence="3" id="KW-1185">Reference proteome</keyword>
<dbReference type="CDD" id="cd09731">
    <property type="entry name" value="Cse2_I-E"/>
    <property type="match status" value="1"/>
</dbReference>
<organism evidence="2 3">
    <name type="scientific">Marinobacter xestospongiae</name>
    <dbReference type="NCBI Taxonomy" id="994319"/>
    <lineage>
        <taxon>Bacteria</taxon>
        <taxon>Pseudomonadati</taxon>
        <taxon>Pseudomonadota</taxon>
        <taxon>Gammaproteobacteria</taxon>
        <taxon>Pseudomonadales</taxon>
        <taxon>Marinobacteraceae</taxon>
        <taxon>Marinobacter</taxon>
    </lineage>
</organism>
<sequence length="186" mass="20679">MQSEQGENQPAAAGSEENREQRFVGAVIQRCSDSKGLAARLRRADNPATEYQSWELLGSLGIDLEKDWQRLPFVTVAAAIAKSKAGQNGSLSLGRAIAACYDDGNNSDQAKARLRRLLACSELAEVCRILRPILTLIDSKVGQPLDFVRLLRQLRNFYFSDHQIKAQWAQEFYGQPVVRAREGAET</sequence>
<reference evidence="2 3" key="1">
    <citation type="submission" date="2023-10" db="EMBL/GenBank/DDBJ databases">
        <title>Characteristics and mechanism of a salt-tolerant marine origin heterotrophic nitrifying- aerobic denitrifying bacteria Marinobacter xestospongiae HN1.</title>
        <authorList>
            <person name="Qi R."/>
        </authorList>
    </citation>
    <scope>NUCLEOTIDE SEQUENCE [LARGE SCALE GENOMIC DNA]</scope>
    <source>
        <strain evidence="2 3">HN1</strain>
    </source>
</reference>
<accession>A0ABU3VT03</accession>
<dbReference type="InterPro" id="IPR013382">
    <property type="entry name" value="CRISPR-assoc_prot_Cse2"/>
</dbReference>